<evidence type="ECO:0000313" key="2">
    <source>
        <dbReference type="Proteomes" id="UP000095564"/>
    </source>
</evidence>
<dbReference type="RefSeq" id="WP_055160413.1">
    <property type="nucleotide sequence ID" value="NZ_CZAU01000016.1"/>
</dbReference>
<organism evidence="1 2">
    <name type="scientific">Anaerostipes hadrus</name>
    <dbReference type="NCBI Taxonomy" id="649756"/>
    <lineage>
        <taxon>Bacteria</taxon>
        <taxon>Bacillati</taxon>
        <taxon>Bacillota</taxon>
        <taxon>Clostridia</taxon>
        <taxon>Lachnospirales</taxon>
        <taxon>Lachnospiraceae</taxon>
        <taxon>Anaerostipes</taxon>
    </lineage>
</organism>
<dbReference type="Proteomes" id="UP000095564">
    <property type="component" value="Unassembled WGS sequence"/>
</dbReference>
<evidence type="ECO:0000313" key="1">
    <source>
        <dbReference type="EMBL" id="CUP62103.1"/>
    </source>
</evidence>
<dbReference type="AlphaFoldDB" id="A0A174PM74"/>
<protein>
    <submittedName>
        <fullName evidence="1">Uncharacterized protein</fullName>
    </submittedName>
</protein>
<dbReference type="EMBL" id="CZAU01000016">
    <property type="protein sequence ID" value="CUP62103.1"/>
    <property type="molecule type" value="Genomic_DNA"/>
</dbReference>
<proteinExistence type="predicted"/>
<sequence>MRIDIAVIITIVVTHYADKVLDAFDKITIASIKKMKTKGKDILKQRRSKSDLKIRKRANVHQTSALKNNESESSTKNLSEFSKNMDIHDNKNCIFHIHIHTDHR</sequence>
<reference evidence="1 2" key="1">
    <citation type="submission" date="2015-09" db="EMBL/GenBank/DDBJ databases">
        <authorList>
            <consortium name="Pathogen Informatics"/>
        </authorList>
    </citation>
    <scope>NUCLEOTIDE SEQUENCE [LARGE SCALE GENOMIC DNA]</scope>
    <source>
        <strain evidence="1 2">2789STDY5834908</strain>
    </source>
</reference>
<accession>A0A174PM74</accession>
<name>A0A174PM74_ANAHA</name>
<gene>
    <name evidence="1" type="ORF">ERS852520_01789</name>
</gene>